<dbReference type="Gene3D" id="3.10.290.10">
    <property type="entry name" value="RNA-binding S4 domain"/>
    <property type="match status" value="1"/>
</dbReference>
<accession>A0ABN6SWP3</accession>
<keyword evidence="4" id="KW-0694">RNA-binding</keyword>
<dbReference type="NCBIfam" id="TIGR00005">
    <property type="entry name" value="rluA_subfam"/>
    <property type="match status" value="1"/>
</dbReference>
<dbReference type="InterPro" id="IPR020103">
    <property type="entry name" value="PsdUridine_synth_cat_dom_sf"/>
</dbReference>
<dbReference type="InterPro" id="IPR006145">
    <property type="entry name" value="PsdUridine_synth_RsuA/RluA"/>
</dbReference>
<evidence type="ECO:0000313" key="7">
    <source>
        <dbReference type="EMBL" id="BDT03258.1"/>
    </source>
</evidence>
<protein>
    <recommendedName>
        <fullName evidence="5">Pseudouridine synthase</fullName>
        <ecNumber evidence="5">5.4.99.-</ecNumber>
    </recommendedName>
</protein>
<dbReference type="InterPro" id="IPR006224">
    <property type="entry name" value="PsdUridine_synth_RluA-like_CS"/>
</dbReference>
<dbReference type="InterPro" id="IPR002942">
    <property type="entry name" value="S4_RNA-bd"/>
</dbReference>
<evidence type="ECO:0000256" key="5">
    <source>
        <dbReference type="RuleBase" id="RU362028"/>
    </source>
</evidence>
<gene>
    <name evidence="7" type="ORF">SHM_09040</name>
</gene>
<evidence type="ECO:0000256" key="2">
    <source>
        <dbReference type="ARBA" id="ARBA00010876"/>
    </source>
</evidence>
<dbReference type="CDD" id="cd02869">
    <property type="entry name" value="PseudoU_synth_RluA_like"/>
    <property type="match status" value="1"/>
</dbReference>
<comment type="function">
    <text evidence="5">Responsible for synthesis of pseudouridine from uracil.</text>
</comment>
<name>A0ABN6SWP3_9MOLU</name>
<dbReference type="PROSITE" id="PS01129">
    <property type="entry name" value="PSI_RLU"/>
    <property type="match status" value="1"/>
</dbReference>
<evidence type="ECO:0000256" key="1">
    <source>
        <dbReference type="ARBA" id="ARBA00000073"/>
    </source>
</evidence>
<reference evidence="7 8" key="1">
    <citation type="journal article" date="2022" name="Front. Microbiol.">
        <title>Male-killing mechanisms vary between Spiroplasma species.</title>
        <authorList>
            <person name="Arai H."/>
            <person name="Inoue M."/>
            <person name="Kageyama D."/>
        </authorList>
    </citation>
    <scope>NUCLEOTIDE SEQUENCE [LARGE SCALE GENOMIC DNA]</scope>
    <source>
        <strain evidence="8">sHm</strain>
    </source>
</reference>
<organism evidence="7 8">
    <name type="scientific">Spiroplasma ixodetis</name>
    <dbReference type="NCBI Taxonomy" id="2141"/>
    <lineage>
        <taxon>Bacteria</taxon>
        <taxon>Bacillati</taxon>
        <taxon>Mycoplasmatota</taxon>
        <taxon>Mollicutes</taxon>
        <taxon>Entomoplasmatales</taxon>
        <taxon>Spiroplasmataceae</taxon>
        <taxon>Spiroplasma</taxon>
    </lineage>
</organism>
<dbReference type="EC" id="5.4.99.-" evidence="5"/>
<proteinExistence type="inferred from homology"/>
<evidence type="ECO:0000256" key="3">
    <source>
        <dbReference type="ARBA" id="ARBA00023235"/>
    </source>
</evidence>
<dbReference type="Pfam" id="PF00849">
    <property type="entry name" value="PseudoU_synth_2"/>
    <property type="match status" value="1"/>
</dbReference>
<evidence type="ECO:0000256" key="4">
    <source>
        <dbReference type="PROSITE-ProRule" id="PRU00182"/>
    </source>
</evidence>
<comment type="catalytic activity">
    <reaction evidence="1 5">
        <text>a uridine in RNA = a pseudouridine in RNA</text>
        <dbReference type="Rhea" id="RHEA:48348"/>
        <dbReference type="Rhea" id="RHEA-COMP:12068"/>
        <dbReference type="Rhea" id="RHEA-COMP:12069"/>
        <dbReference type="ChEBI" id="CHEBI:65314"/>
        <dbReference type="ChEBI" id="CHEBI:65315"/>
    </reaction>
</comment>
<dbReference type="InterPro" id="IPR036986">
    <property type="entry name" value="S4_RNA-bd_sf"/>
</dbReference>
<dbReference type="Proteomes" id="UP001163387">
    <property type="component" value="Chromosome"/>
</dbReference>
<sequence length="307" mass="35607">MIKLKYHENKNIRIDKYLAMVLTEHHYSRNFIQNLITNGQVIVNNKTISSANLLLKNNDEINIIIKNDKDNTLKTTAIDFEIVYEDNEILVINKPNNLVVHPGAGNWHNTLVNGLLFQSKIENIEENNLRPGIVHRIDKQTTGLLLVAKNKISHHILAEQLQKHEIKRIYIALVHGTIKGRSGTIKAPIARSNNNRLKMMVNEENSKKATTHFTVIERFKDYTLVQCQLETGRTHQIRVHFEWIEHPIVNDPLYSKFKLENANIGQYLHAKVITFTHPTTKKVMTFECNLPDFFENKLQLLRKESVK</sequence>
<dbReference type="SUPFAM" id="SSF55174">
    <property type="entry name" value="Alpha-L RNA-binding motif"/>
    <property type="match status" value="1"/>
</dbReference>
<feature type="domain" description="RNA-binding S4" evidence="6">
    <location>
        <begin position="12"/>
        <end position="82"/>
    </location>
</feature>
<keyword evidence="8" id="KW-1185">Reference proteome</keyword>
<dbReference type="InterPro" id="IPR050188">
    <property type="entry name" value="RluA_PseudoU_synthase"/>
</dbReference>
<dbReference type="SMART" id="SM00363">
    <property type="entry name" value="S4"/>
    <property type="match status" value="1"/>
</dbReference>
<dbReference type="CDD" id="cd00165">
    <property type="entry name" value="S4"/>
    <property type="match status" value="1"/>
</dbReference>
<dbReference type="Gene3D" id="3.30.2350.10">
    <property type="entry name" value="Pseudouridine synthase"/>
    <property type="match status" value="1"/>
</dbReference>
<dbReference type="PANTHER" id="PTHR21600:SF44">
    <property type="entry name" value="RIBOSOMAL LARGE SUBUNIT PSEUDOURIDINE SYNTHASE D"/>
    <property type="match status" value="1"/>
</dbReference>
<comment type="similarity">
    <text evidence="2 5">Belongs to the pseudouridine synthase RluA family.</text>
</comment>
<dbReference type="SUPFAM" id="SSF55120">
    <property type="entry name" value="Pseudouridine synthase"/>
    <property type="match status" value="1"/>
</dbReference>
<dbReference type="PANTHER" id="PTHR21600">
    <property type="entry name" value="MITOCHONDRIAL RNA PSEUDOURIDINE SYNTHASE"/>
    <property type="match status" value="1"/>
</dbReference>
<dbReference type="PROSITE" id="PS50889">
    <property type="entry name" value="S4"/>
    <property type="match status" value="1"/>
</dbReference>
<dbReference type="EMBL" id="AP026933">
    <property type="protein sequence ID" value="BDT03258.1"/>
    <property type="molecule type" value="Genomic_DNA"/>
</dbReference>
<dbReference type="InterPro" id="IPR006225">
    <property type="entry name" value="PsdUridine_synth_RluC/D"/>
</dbReference>
<evidence type="ECO:0000313" key="8">
    <source>
        <dbReference type="Proteomes" id="UP001163387"/>
    </source>
</evidence>
<evidence type="ECO:0000259" key="6">
    <source>
        <dbReference type="SMART" id="SM00363"/>
    </source>
</evidence>
<keyword evidence="3 5" id="KW-0413">Isomerase</keyword>